<reference evidence="2 3" key="1">
    <citation type="journal article" date="2018" name="G3 (Bethesda)">
        <title>A High-Quality Reference Genome for the Invasive Mosquitofish Gambusia affinis Using a Chicago Library.</title>
        <authorList>
            <person name="Hoffberg S.L."/>
            <person name="Troendle N.J."/>
            <person name="Glenn T.C."/>
            <person name="Mahmud O."/>
            <person name="Louha S."/>
            <person name="Chalopin D."/>
            <person name="Bennetzen J.L."/>
            <person name="Mauricio R."/>
        </authorList>
    </citation>
    <scope>NUCLEOTIDE SEQUENCE [LARGE SCALE GENOMIC DNA]</scope>
    <source>
        <strain evidence="2">NE01/NJP1002.9</strain>
        <tissue evidence="2">Muscle</tissue>
    </source>
</reference>
<feature type="compositionally biased region" description="Basic and acidic residues" evidence="1">
    <location>
        <begin position="1000"/>
        <end position="1020"/>
    </location>
</feature>
<feature type="region of interest" description="Disordered" evidence="1">
    <location>
        <begin position="841"/>
        <end position="875"/>
    </location>
</feature>
<feature type="region of interest" description="Disordered" evidence="1">
    <location>
        <begin position="318"/>
        <end position="375"/>
    </location>
</feature>
<sequence>MHSFALVNVPTHQIGQSSQTSQAATQPYQGGVWSANATQQYVTGNGGVQPSHGTNFVLQNGANPSRQMSNWQSSDTTYLAAQLKNASHFKDDALFQIILRQQQQEQHRLNNLQKVTLSMTNTVISQPAPMQNSHQNGVDHSQHSTAVTNATYAQQSMSVLCKQTVSFDEVQMNRTRNASHLQQSLTQQAFHPAANGGMTRPISSYTAAPSLLYDQTINANKTLAGAIHNGQAHVSSNQIHRPHFSQGGCSQNYTSSCGMATSQTFKDNSVATRCTSSNAQTTHPLLVHQLNQQPSTQSNPSYNNYRSFRNVNLLNESNFLSKRNDPPPSYKSPHYSIVSRRSNQSNQTATVVNSENPSLNGSQSLSLQSGQPWPQGVKSRAQKIANASFQQNSLANVVLPRYTSGNRGGSSPVVDISETVTKRFPIDSLSNSSQGYERALLQRGECQAVVVSHSNKDVGMPSPFKQNESCSSSISGHTGIRAVAVVPPLSQEEPNSPASAEPCKSVDDAEKTRISPYVATICEATPESEESSQTQVITNKADSEPESSTQTPESDNHESVVERVSQESVSQTGSGKQTEVATPQSPPVHELSLLPTKSWTAEDLTKLIMVMEAEPKQTGISEVSTLVKIVMIMWNKNIGAMLHGYKENLKTSFISEKFCNAHIKQDTSILTQVSPDFKDQLKRYKILKEGEVYSEPPFRSLWLNANDQLDDIDKEFGFPWALKRHLYVDETATDDAETFENVPEQAASESVNKVLPPTECAVVDLTEQAASESVNKVLPLTECEVVDLTEESESPQNLIASPQEPSGKDSCDLSYLFKIKVLPPEEAKVIFEQVQKDNHSSFNCGKETDASGSEQRGGSEDMDTTINDPKPKKSSDNQLEEICCLARFIEMNSGLGKLSSKCQCRDKQNANEGTIDILKPDPDCLPIVQKVVIHQTDTQNGPDLSINLSQIIDLTDDNDDQLFSFYDKESDPIFQTCSQSNAVGVSNQEAAELSADSSSPEERHEFVFEERESELDHAQEKLPSTGAVQSSDPMCGTQLTKFDPSNFIETNKLTQCFNQKEICEQAPLTSDDQAESPSENKTQVNDATSQTSLNLVINRIKTEKRQRNLDQYFQTLKKRKCRLPVASDTDHNSKAQESASEGKTVELVLYGAGQPEKSSPSSKDDVLVFSQIKASYEKLKPPEILSVKLDPLGMDSSPADPTRDYSIKQLIYEKWRSSIPTMSGSGFFRHKNKLKRQTSLPAVISKESTKEQAQTISPKLRFSDRTKKFIQSLKKKKRRALADRLTREETKRRRYSVTLERPEHQQGGETSDKKPVHDNIVLKFNVLPNTFNLADGPVETEEAAEPVPDKLKPVEEKDKFYKKGAAKATWYPSEPKQYKPLCVSKNVSLFHEYQKKYKEKTCTLTDD</sequence>
<feature type="region of interest" description="Disordered" evidence="1">
    <location>
        <begin position="987"/>
        <end position="1033"/>
    </location>
</feature>
<feature type="compositionally biased region" description="Polar residues" evidence="1">
    <location>
        <begin position="572"/>
        <end position="583"/>
    </location>
</feature>
<evidence type="ECO:0000256" key="1">
    <source>
        <dbReference type="SAM" id="MobiDB-lite"/>
    </source>
</evidence>
<accession>A0A315VNT9</accession>
<dbReference type="Proteomes" id="UP000250572">
    <property type="component" value="Unassembled WGS sequence"/>
</dbReference>
<evidence type="ECO:0000313" key="3">
    <source>
        <dbReference type="Proteomes" id="UP000250572"/>
    </source>
</evidence>
<feature type="compositionally biased region" description="Polar residues" evidence="1">
    <location>
        <begin position="531"/>
        <end position="540"/>
    </location>
</feature>
<feature type="compositionally biased region" description="Polar residues" evidence="1">
    <location>
        <begin position="794"/>
        <end position="804"/>
    </location>
</feature>
<feature type="region of interest" description="Disordered" evidence="1">
    <location>
        <begin position="490"/>
        <end position="509"/>
    </location>
</feature>
<keyword evidence="3" id="KW-1185">Reference proteome</keyword>
<evidence type="ECO:0000313" key="2">
    <source>
        <dbReference type="EMBL" id="PWA24727.1"/>
    </source>
</evidence>
<protein>
    <submittedName>
        <fullName evidence="2">Uncharacterized protein</fullName>
    </submittedName>
</protein>
<gene>
    <name evidence="2" type="ORF">CCH79_00010076</name>
</gene>
<comment type="caution">
    <text evidence="2">The sequence shown here is derived from an EMBL/GenBank/DDBJ whole genome shotgun (WGS) entry which is preliminary data.</text>
</comment>
<dbReference type="EMBL" id="NHOQ01001396">
    <property type="protein sequence ID" value="PWA24727.1"/>
    <property type="molecule type" value="Genomic_DNA"/>
</dbReference>
<feature type="compositionally biased region" description="Low complexity" evidence="1">
    <location>
        <begin position="356"/>
        <end position="372"/>
    </location>
</feature>
<feature type="compositionally biased region" description="Basic and acidic residues" evidence="1">
    <location>
        <begin position="1280"/>
        <end position="1291"/>
    </location>
</feature>
<proteinExistence type="predicted"/>
<feature type="region of interest" description="Disordered" evidence="1">
    <location>
        <begin position="789"/>
        <end position="809"/>
    </location>
</feature>
<feature type="compositionally biased region" description="Polar residues" evidence="1">
    <location>
        <begin position="339"/>
        <end position="355"/>
    </location>
</feature>
<organism evidence="2 3">
    <name type="scientific">Gambusia affinis</name>
    <name type="common">Western mosquitofish</name>
    <name type="synonym">Heterandria affinis</name>
    <dbReference type="NCBI Taxonomy" id="33528"/>
    <lineage>
        <taxon>Eukaryota</taxon>
        <taxon>Metazoa</taxon>
        <taxon>Chordata</taxon>
        <taxon>Craniata</taxon>
        <taxon>Vertebrata</taxon>
        <taxon>Euteleostomi</taxon>
        <taxon>Actinopterygii</taxon>
        <taxon>Neopterygii</taxon>
        <taxon>Teleostei</taxon>
        <taxon>Neoteleostei</taxon>
        <taxon>Acanthomorphata</taxon>
        <taxon>Ovalentaria</taxon>
        <taxon>Atherinomorphae</taxon>
        <taxon>Cyprinodontiformes</taxon>
        <taxon>Poeciliidae</taxon>
        <taxon>Poeciliinae</taxon>
        <taxon>Gambusia</taxon>
    </lineage>
</organism>
<name>A0A315VNT9_GAMAF</name>
<feature type="compositionally biased region" description="Basic and acidic residues" evidence="1">
    <location>
        <begin position="554"/>
        <end position="565"/>
    </location>
</feature>
<feature type="compositionally biased region" description="Basic and acidic residues" evidence="1">
    <location>
        <begin position="1300"/>
        <end position="1314"/>
    </location>
</feature>
<feature type="region of interest" description="Disordered" evidence="1">
    <location>
        <begin position="1280"/>
        <end position="1314"/>
    </location>
</feature>
<feature type="region of interest" description="Disordered" evidence="1">
    <location>
        <begin position="524"/>
        <end position="593"/>
    </location>
</feature>